<organism evidence="1 2">
    <name type="scientific">Trifolium pratense</name>
    <name type="common">Red clover</name>
    <dbReference type="NCBI Taxonomy" id="57577"/>
    <lineage>
        <taxon>Eukaryota</taxon>
        <taxon>Viridiplantae</taxon>
        <taxon>Streptophyta</taxon>
        <taxon>Embryophyta</taxon>
        <taxon>Tracheophyta</taxon>
        <taxon>Spermatophyta</taxon>
        <taxon>Magnoliopsida</taxon>
        <taxon>eudicotyledons</taxon>
        <taxon>Gunneridae</taxon>
        <taxon>Pentapetalae</taxon>
        <taxon>rosids</taxon>
        <taxon>fabids</taxon>
        <taxon>Fabales</taxon>
        <taxon>Fabaceae</taxon>
        <taxon>Papilionoideae</taxon>
        <taxon>50 kb inversion clade</taxon>
        <taxon>NPAAA clade</taxon>
        <taxon>Hologalegina</taxon>
        <taxon>IRL clade</taxon>
        <taxon>Trifolieae</taxon>
        <taxon>Trifolium</taxon>
    </lineage>
</organism>
<sequence length="745" mass="83011">MSTDKANSTGMEDKSNETIETSDKESNTSPPKLRHRRLNSFDVEAGVSNITGHSSKLSWAATFSLAFQSLGVVYGDIGTSPLYVFASTFTNGTIDHSDDILGVLSIIYYTILVFPLLKYCFIVLLANDNGNGGAFALYSLLCRHAKVSLIPNQQPEDMQLSNYKLETLSSNQKLKQKIETNYFTRVLFLFMTILGATMVIGDGIFTPPMSVISAVSGISSKLGQDYVVGITVVILVALFMAQRFGTNKVGFSFAPIITIWFILIGGIGIYDLFKYDVGVLRAINPKYIVDYFQRDGKKAWMSLGGVFLCISGCEAMFADLGHFSVRAIQISFSFITLPAILAAYSGQAAYLRKFPHTVSNIFYECIPGPLYWPTFVIAVIASIIASQAIVSGAFSIVSQALSMGCFPRVKVVHTSASHEGQVYIPAVNYMFLFACVAVTIIFRTAEKLSNAYGFAIICDMTITTFLVSIVMLIVWKKSIWQVALFSIPFGCIELIYLSSQMVKFKEGGFLPLVSAIIFTMIMGIWFYAQKERYMFELNNKVSSESVIKLVNDLNTNRIQGIGVLYSELVQGIPPIFAHFIANIPTIHSVVVFVSLKGIPISNVALEERFLFRYVEPRECKMFRCIVRHGYNDVIGDSMEFESQLVQYLKEFIIQESNSISQHETTMSSGVVEGIENEMKSIGKALEKGVVYMLGETEIVAYPKSSILHKIIVDTYNFLRRNFQQKDELLAIPRKRLLKVGMTYEI</sequence>
<keyword evidence="2" id="KW-1185">Reference proteome</keyword>
<evidence type="ECO:0000313" key="2">
    <source>
        <dbReference type="Proteomes" id="UP001177021"/>
    </source>
</evidence>
<evidence type="ECO:0000313" key="1">
    <source>
        <dbReference type="EMBL" id="CAJ2663331.1"/>
    </source>
</evidence>
<dbReference type="EMBL" id="CASHSV030000409">
    <property type="protein sequence ID" value="CAJ2663331.1"/>
    <property type="molecule type" value="Genomic_DNA"/>
</dbReference>
<protein>
    <submittedName>
        <fullName evidence="1">Uncharacterized protein</fullName>
    </submittedName>
</protein>
<name>A0ACB0L4D3_TRIPR</name>
<reference evidence="1" key="1">
    <citation type="submission" date="2023-10" db="EMBL/GenBank/DDBJ databases">
        <authorList>
            <person name="Rodriguez Cubillos JULIANA M."/>
            <person name="De Vega J."/>
        </authorList>
    </citation>
    <scope>NUCLEOTIDE SEQUENCE</scope>
</reference>
<dbReference type="Proteomes" id="UP001177021">
    <property type="component" value="Unassembled WGS sequence"/>
</dbReference>
<gene>
    <name evidence="1" type="ORF">MILVUS5_LOCUS28780</name>
</gene>
<proteinExistence type="predicted"/>
<accession>A0ACB0L4D3</accession>
<comment type="caution">
    <text evidence="1">The sequence shown here is derived from an EMBL/GenBank/DDBJ whole genome shotgun (WGS) entry which is preliminary data.</text>
</comment>